<dbReference type="InterPro" id="IPR050535">
    <property type="entry name" value="DNA_Repair-Maintenance_Comp"/>
</dbReference>
<dbReference type="Proteomes" id="UP001519306">
    <property type="component" value="Unassembled WGS sequence"/>
</dbReference>
<dbReference type="CDD" id="cd00840">
    <property type="entry name" value="MPP_Mre11_N"/>
    <property type="match status" value="1"/>
</dbReference>
<keyword evidence="4" id="KW-1185">Reference proteome</keyword>
<reference evidence="3 4" key="1">
    <citation type="submission" date="2021-03" db="EMBL/GenBank/DDBJ databases">
        <title>Genomic Encyclopedia of Type Strains, Phase IV (KMG-IV): sequencing the most valuable type-strain genomes for metagenomic binning, comparative biology and taxonomic classification.</title>
        <authorList>
            <person name="Goeker M."/>
        </authorList>
    </citation>
    <scope>NUCLEOTIDE SEQUENCE [LARGE SCALE GENOMIC DNA]</scope>
    <source>
        <strain evidence="3 4">DSM 27563</strain>
    </source>
</reference>
<dbReference type="GO" id="GO:0004527">
    <property type="term" value="F:exonuclease activity"/>
    <property type="evidence" value="ECO:0007669"/>
    <property type="project" value="UniProtKB-KW"/>
</dbReference>
<keyword evidence="1" id="KW-0378">Hydrolase</keyword>
<dbReference type="RefSeq" id="WP_210060321.1">
    <property type="nucleotide sequence ID" value="NZ_JAGGLJ010000004.1"/>
</dbReference>
<evidence type="ECO:0000256" key="1">
    <source>
        <dbReference type="ARBA" id="ARBA00022801"/>
    </source>
</evidence>
<comment type="caution">
    <text evidence="3">The sequence shown here is derived from an EMBL/GenBank/DDBJ whole genome shotgun (WGS) entry which is preliminary data.</text>
</comment>
<proteinExistence type="predicted"/>
<dbReference type="InterPro" id="IPR004843">
    <property type="entry name" value="Calcineurin-like_PHP"/>
</dbReference>
<dbReference type="InterPro" id="IPR029052">
    <property type="entry name" value="Metallo-depent_PP-like"/>
</dbReference>
<evidence type="ECO:0000313" key="4">
    <source>
        <dbReference type="Proteomes" id="UP001519306"/>
    </source>
</evidence>
<organism evidence="3 4">
    <name type="scientific">Peptoniphilus stercorisuis</name>
    <dbReference type="NCBI Taxonomy" id="1436965"/>
    <lineage>
        <taxon>Bacteria</taxon>
        <taxon>Bacillati</taxon>
        <taxon>Bacillota</taxon>
        <taxon>Tissierellia</taxon>
        <taxon>Tissierellales</taxon>
        <taxon>Peptoniphilaceae</taxon>
        <taxon>Peptoniphilus</taxon>
    </lineage>
</organism>
<keyword evidence="3" id="KW-0540">Nuclease</keyword>
<dbReference type="EMBL" id="JAGGLJ010000004">
    <property type="protein sequence ID" value="MBP2025015.1"/>
    <property type="molecule type" value="Genomic_DNA"/>
</dbReference>
<evidence type="ECO:0000259" key="2">
    <source>
        <dbReference type="Pfam" id="PF00149"/>
    </source>
</evidence>
<name>A0ABS4KB62_9FIRM</name>
<dbReference type="Pfam" id="PF00149">
    <property type="entry name" value="Metallophos"/>
    <property type="match status" value="1"/>
</dbReference>
<gene>
    <name evidence="3" type="ORF">J2Z71_000540</name>
</gene>
<dbReference type="Gene3D" id="3.60.21.10">
    <property type="match status" value="1"/>
</dbReference>
<dbReference type="InterPro" id="IPR041796">
    <property type="entry name" value="Mre11_N"/>
</dbReference>
<accession>A0ABS4KB62</accession>
<dbReference type="SUPFAM" id="SSF56300">
    <property type="entry name" value="Metallo-dependent phosphatases"/>
    <property type="match status" value="1"/>
</dbReference>
<sequence>MKFIHTADLHLGRFYKGELPLEIAKIRREELWKNFENIVKYASEKNVDFLLISGDIYEREYFTLDDMNRFASIINTLEDIKVFIIAGNHDYIDKNTLYNKVRFNKNIYIFKSKEYFDIDELKLRVHGISWDRDIDFSKDLDFEIKDDYKNILLIHGSVSGKDYFPIDLDKIKNFDYIALGHIHLREKVKENAYYPGSPEGLNFKEVGERGFLEIHLKDKLDVKFTNNQIRKYNVFNIEINKKESILEINNKIKDILSSYKKDLNRIILVGEYENPKYLENSILLDSEYFYTEIINELSKSYSIEDLYLENKENIIGKVIEDLSEDREALNIAIEALMEAQNEN</sequence>
<evidence type="ECO:0000313" key="3">
    <source>
        <dbReference type="EMBL" id="MBP2025015.1"/>
    </source>
</evidence>
<protein>
    <submittedName>
        <fullName evidence="3">DNA repair exonuclease SbcCD nuclease subunit</fullName>
    </submittedName>
</protein>
<dbReference type="PANTHER" id="PTHR30337">
    <property type="entry name" value="COMPONENT OF ATP-DEPENDENT DSDNA EXONUCLEASE"/>
    <property type="match status" value="1"/>
</dbReference>
<keyword evidence="3" id="KW-0269">Exonuclease</keyword>
<feature type="domain" description="Calcineurin-like phosphoesterase" evidence="2">
    <location>
        <begin position="1"/>
        <end position="183"/>
    </location>
</feature>